<feature type="compositionally biased region" description="Acidic residues" evidence="1">
    <location>
        <begin position="173"/>
        <end position="190"/>
    </location>
</feature>
<evidence type="ECO:0008006" key="4">
    <source>
        <dbReference type="Google" id="ProtNLM"/>
    </source>
</evidence>
<feature type="region of interest" description="Disordered" evidence="1">
    <location>
        <begin position="1045"/>
        <end position="1124"/>
    </location>
</feature>
<feature type="compositionally biased region" description="Polar residues" evidence="1">
    <location>
        <begin position="155"/>
        <end position="165"/>
    </location>
</feature>
<reference evidence="2" key="1">
    <citation type="journal article" date="2023" name="G3 (Bethesda)">
        <title>A reference genome for the long-term kleptoplast-retaining sea slug Elysia crispata morphotype clarki.</title>
        <authorList>
            <person name="Eastman K.E."/>
            <person name="Pendleton A.L."/>
            <person name="Shaikh M.A."/>
            <person name="Suttiyut T."/>
            <person name="Ogas R."/>
            <person name="Tomko P."/>
            <person name="Gavelis G."/>
            <person name="Widhalm J.R."/>
            <person name="Wisecaver J.H."/>
        </authorList>
    </citation>
    <scope>NUCLEOTIDE SEQUENCE</scope>
    <source>
        <strain evidence="2">ECLA1</strain>
    </source>
</reference>
<dbReference type="GO" id="GO:0048513">
    <property type="term" value="P:animal organ development"/>
    <property type="evidence" value="ECO:0007669"/>
    <property type="project" value="TreeGrafter"/>
</dbReference>
<feature type="compositionally biased region" description="Acidic residues" evidence="1">
    <location>
        <begin position="350"/>
        <end position="374"/>
    </location>
</feature>
<dbReference type="PANTHER" id="PTHR23186:SF4">
    <property type="entry name" value="GH22790P"/>
    <property type="match status" value="1"/>
</dbReference>
<feature type="region of interest" description="Disordered" evidence="1">
    <location>
        <begin position="738"/>
        <end position="775"/>
    </location>
</feature>
<dbReference type="AlphaFoldDB" id="A0AAE1B9F1"/>
<organism evidence="2 3">
    <name type="scientific">Elysia crispata</name>
    <name type="common">lettuce slug</name>
    <dbReference type="NCBI Taxonomy" id="231223"/>
    <lineage>
        <taxon>Eukaryota</taxon>
        <taxon>Metazoa</taxon>
        <taxon>Spiralia</taxon>
        <taxon>Lophotrochozoa</taxon>
        <taxon>Mollusca</taxon>
        <taxon>Gastropoda</taxon>
        <taxon>Heterobranchia</taxon>
        <taxon>Euthyneura</taxon>
        <taxon>Panpulmonata</taxon>
        <taxon>Sacoglossa</taxon>
        <taxon>Placobranchoidea</taxon>
        <taxon>Plakobranchidae</taxon>
        <taxon>Elysia</taxon>
    </lineage>
</organism>
<feature type="compositionally biased region" description="Low complexity" evidence="1">
    <location>
        <begin position="873"/>
        <end position="888"/>
    </location>
</feature>
<feature type="compositionally biased region" description="Polar residues" evidence="1">
    <location>
        <begin position="613"/>
        <end position="631"/>
    </location>
</feature>
<dbReference type="InterPro" id="IPR026092">
    <property type="entry name" value="RAI2/SOBP"/>
</dbReference>
<feature type="region of interest" description="Disordered" evidence="1">
    <location>
        <begin position="438"/>
        <end position="473"/>
    </location>
</feature>
<proteinExistence type="predicted"/>
<feature type="compositionally biased region" description="Basic residues" evidence="1">
    <location>
        <begin position="1114"/>
        <end position="1124"/>
    </location>
</feature>
<feature type="compositionally biased region" description="Low complexity" evidence="1">
    <location>
        <begin position="843"/>
        <end position="856"/>
    </location>
</feature>
<feature type="compositionally biased region" description="Basic and acidic residues" evidence="1">
    <location>
        <begin position="375"/>
        <end position="389"/>
    </location>
</feature>
<feature type="region of interest" description="Disordered" evidence="1">
    <location>
        <begin position="816"/>
        <end position="906"/>
    </location>
</feature>
<dbReference type="Pfam" id="PF15279">
    <property type="entry name" value="SOBP"/>
    <property type="match status" value="2"/>
</dbReference>
<evidence type="ECO:0000256" key="1">
    <source>
        <dbReference type="SAM" id="MobiDB-lite"/>
    </source>
</evidence>
<feature type="compositionally biased region" description="Polar residues" evidence="1">
    <location>
        <begin position="819"/>
        <end position="834"/>
    </location>
</feature>
<feature type="region of interest" description="Disordered" evidence="1">
    <location>
        <begin position="613"/>
        <end position="685"/>
    </location>
</feature>
<gene>
    <name evidence="2" type="ORF">RRG08_033928</name>
</gene>
<protein>
    <recommendedName>
        <fullName evidence="4">Sine oculis-binding protein homolog</fullName>
    </recommendedName>
</protein>
<feature type="compositionally biased region" description="Polar residues" evidence="1">
    <location>
        <begin position="1048"/>
        <end position="1061"/>
    </location>
</feature>
<comment type="caution">
    <text evidence="2">The sequence shown here is derived from an EMBL/GenBank/DDBJ whole genome shotgun (WGS) entry which is preliminary data.</text>
</comment>
<feature type="compositionally biased region" description="Low complexity" evidence="1">
    <location>
        <begin position="927"/>
        <end position="937"/>
    </location>
</feature>
<dbReference type="Proteomes" id="UP001283361">
    <property type="component" value="Unassembled WGS sequence"/>
</dbReference>
<feature type="region of interest" description="Disordered" evidence="1">
    <location>
        <begin position="343"/>
        <end position="402"/>
    </location>
</feature>
<evidence type="ECO:0000313" key="3">
    <source>
        <dbReference type="Proteomes" id="UP001283361"/>
    </source>
</evidence>
<feature type="region of interest" description="Disordered" evidence="1">
    <location>
        <begin position="958"/>
        <end position="1017"/>
    </location>
</feature>
<sequence length="1124" mass="121692">MNELLGWYGLPKMDKVDTPKLSLDDTYPNPSTTGISLLSKTEAYVKSTPAENIRSALAVSSRTAENTAIADSTVVSPKTVETVQQRAVSESNIHPNSVAHKLDSSVPITDSMNTTAALPARSSHLATDRENSSGQKRTDGVCLTVHKLRPDMTPESPSDTNNNSDGFGGPGGTDEEDFAEDDDQEDDDVNDEIKNLASPDLGPSDLGSAIVCSWCQRDGTKLYTLATPAGIKAFCSEVCFTQCRRASFKKNKICDWCKHVRHTVNFVDLQEGDMQLQFCSEKCLNQYKMNIFCTEARQHLEHMQKMTGDSDKKVGRSKGSKGEILITPELWLSGASSGDCEIKKEKPDICDDIGDGDDNEEQERANEEDEEEKEPGEVTEKENSSDPMRKTMMGVSVNRQKKTSSLNHKYICNQEIKKQIEKPNIGGAEHQLHPYIRESSSRESPRVLASPNAPPPATLSRTQLRGRNQRRSRERIRRLLVGEPLDRPCSPQSDGRDIVLSPHRYSHVDAGTKRAASNSTAAAVLPGQHLLGHPMLQHWATSQLLAMLPSIPPPLPGSLPTPSAAARLASLGYATNGSQMLYPTLFGAASLRPTVADESASAQGQQENIQSRGLNALRSESTPVSLPSRNSLGDGVGNRKSTDPSPLSPSPSQSSTETPVPSTVLPTPPPASDLIQLMTSSNGHDPVNELGTFQSYLATHARLPSGLPPLPVHPQHFSRLPPFYHDALGAHPEIPHNFTPRSNINSRTEDASRHTPHPSQGQSIPPHSFPQPFPQPAGVPPVTVLVPYPVAVPIPIPIPIPLPISPEKLFAFFEEKSRGSNSGQAEQNNTDKANSASTRHRSQSSSSSGSKMSGSSPVGLSPLTPRYPGWTVTSASGRAPSSSSTSSSRGDHCLVTTNEHGDPSDSITALRREIGKTTLLAPQDIVASPSTPTASPSLKRPPQTSLHQLQFQTLSIDLSKRARANNSPSCSQEEETEAMDLRKPSSRSESPRDMQACGKPGRFSNGATSENRPLSGAGVIPLSGSPIAQNKLFPPRIHIVLNEEPPLGTNSEMNGSSNAFSATLPPLPDQSTYSNRRSRILDAPSIPRKTARSPSPERRYVRTVPRDMVEAARRRGLRARVRTK</sequence>
<name>A0AAE1B9F1_9GAST</name>
<feature type="compositionally biased region" description="Low complexity" evidence="1">
    <location>
        <begin position="650"/>
        <end position="665"/>
    </location>
</feature>
<feature type="compositionally biased region" description="Basic and acidic residues" evidence="1">
    <location>
        <begin position="1095"/>
        <end position="1113"/>
    </location>
</feature>
<feature type="region of interest" description="Disordered" evidence="1">
    <location>
        <begin position="920"/>
        <end position="945"/>
    </location>
</feature>
<feature type="region of interest" description="Disordered" evidence="1">
    <location>
        <begin position="117"/>
        <end position="201"/>
    </location>
</feature>
<evidence type="ECO:0000313" key="2">
    <source>
        <dbReference type="EMBL" id="KAK3801745.1"/>
    </source>
</evidence>
<dbReference type="EMBL" id="JAWDGP010000286">
    <property type="protein sequence ID" value="KAK3801745.1"/>
    <property type="molecule type" value="Genomic_DNA"/>
</dbReference>
<dbReference type="GO" id="GO:0005634">
    <property type="term" value="C:nucleus"/>
    <property type="evidence" value="ECO:0007669"/>
    <property type="project" value="TreeGrafter"/>
</dbReference>
<dbReference type="PANTHER" id="PTHR23186">
    <property type="entry name" value="RETINOIC ACID-INDUCED PROTEIN 2"/>
    <property type="match status" value="1"/>
</dbReference>
<feature type="compositionally biased region" description="Basic and acidic residues" evidence="1">
    <location>
        <begin position="126"/>
        <end position="139"/>
    </location>
</feature>
<keyword evidence="3" id="KW-1185">Reference proteome</keyword>
<accession>A0AAE1B9F1</accession>